<dbReference type="Pfam" id="PF13426">
    <property type="entry name" value="PAS_9"/>
    <property type="match status" value="2"/>
</dbReference>
<dbReference type="InterPro" id="IPR000160">
    <property type="entry name" value="GGDEF_dom"/>
</dbReference>
<dbReference type="SUPFAM" id="SSF55073">
    <property type="entry name" value="Nucleotide cyclase"/>
    <property type="match status" value="1"/>
</dbReference>
<comment type="caution">
    <text evidence="5">The sequence shown here is derived from an EMBL/GenBank/DDBJ whole genome shotgun (WGS) entry which is preliminary data.</text>
</comment>
<proteinExistence type="predicted"/>
<dbReference type="NCBIfam" id="TIGR00229">
    <property type="entry name" value="sensory_box"/>
    <property type="match status" value="4"/>
</dbReference>
<feature type="domain" description="PAS" evidence="1">
    <location>
        <begin position="383"/>
        <end position="443"/>
    </location>
</feature>
<dbReference type="NCBIfam" id="TIGR00254">
    <property type="entry name" value="GGDEF"/>
    <property type="match status" value="1"/>
</dbReference>
<dbReference type="SMART" id="SM00086">
    <property type="entry name" value="PAC"/>
    <property type="match status" value="4"/>
</dbReference>
<dbReference type="EMBL" id="PNIQ01000128">
    <property type="protein sequence ID" value="PMP85978.1"/>
    <property type="molecule type" value="Genomic_DNA"/>
</dbReference>
<dbReference type="Pfam" id="PF00990">
    <property type="entry name" value="GGDEF"/>
    <property type="match status" value="1"/>
</dbReference>
<dbReference type="PROSITE" id="PS50883">
    <property type="entry name" value="EAL"/>
    <property type="match status" value="1"/>
</dbReference>
<gene>
    <name evidence="5" type="ORF">C0184_01780</name>
</gene>
<dbReference type="AlphaFoldDB" id="A0A2J6XDK1"/>
<dbReference type="SUPFAM" id="SSF141868">
    <property type="entry name" value="EAL domain-like"/>
    <property type="match status" value="1"/>
</dbReference>
<accession>A0A2J6XDK1</accession>
<dbReference type="Pfam" id="PF00563">
    <property type="entry name" value="EAL"/>
    <property type="match status" value="1"/>
</dbReference>
<sequence length="1100" mass="123306">MTDDAALSSTSLPIDILSTTALTTIVGCLAEFVLILTPDYIIYFANQTVTTLLGYSPTDLHHKSLLELAHPDDQAGLQQALQSSVQQCIRQPIRVRLHHADGGWRICELILCNHCTDPKIKGIIVNGYDVTALLAADHALRHSDLRYRQLLELAPWMILISSFPAGIIRYCNPAGARIFGVSDPAELINEPLTAFISGEEHEQMHQRRVELSEGKTLEPARYHIYARDQVVRVIETQGVLIEGSGERQVLTIGHDVTDRIEAERQLNLRARVLTQIQEAVIVTDQSGAIVYLNDMAAYLYGVNPQAVIHQPLSRLFTAEPLPYQSLQTSTNSSMQGWRGELIHRLPDGRSMIVEASIDPLYHNEMVNGGTLIVVRDITARKQAEERLRLLESVVVHTNDAVLILDAEPLHTPGPFIRYANAACSRLTDYASHELIGRSLRILHGPATNPDALAKLWTAMEQHTPIRLELLYYTRTGAPIWVDASLSPVINESGIATHMILLHRDISAQKLAVFLEQDRSELLALLLQHASIKTILDKLVALIERQRPNWLVWAVINNHAVAYSSRLAEESEQTAPRLRQCIFHHKDKQPIAIDLRTQWEWLHHYGVTHGLIWSITGSNSALAIFYPQTDWPSESDQALLRVVTDLLHLIANHVHLNTQLQYQVRYDALTGLPNRNLLQERIALAIDNAREQHHLVALLFIDLDGFKQVNDSLGHPVGDRFLKHVSQAFAACARPQDTLGRMGDDEFLLLMPDLPDARLADIAAQRLLDALQTPYVYDGHELRLTASIGISLFPRDGVDVVTLLKNADSAMHRAKELKRSGFLHYRPEHSRRAYTRLALEAQLRRALERHELVVYYQPQYDLVSEGITGVEALVRWNHPQRGPIAPGEFVPIAEESDLIIEIGSWVLREACRQAMAWQQAGYPLLRISVNVSARQLLRPEFVAEVAAVLHATGLPAQYLELEITEGVMLDDPIFAAHQIDQLRQMGVRIALDDFGTGYSSLAYLRQLRLDALKIDQAFVRAIDEQQNVVTNSRALLRAIINLAHSLGLAVIAEGVETNEQRTALISMSCDVLQGYLIAHPIPADEVWPTIIRLKGRHTPTD</sequence>
<dbReference type="PROSITE" id="PS50112">
    <property type="entry name" value="PAS"/>
    <property type="match status" value="3"/>
</dbReference>
<dbReference type="Proteomes" id="UP000243376">
    <property type="component" value="Unassembled WGS sequence"/>
</dbReference>
<evidence type="ECO:0000313" key="5">
    <source>
        <dbReference type="EMBL" id="PMP85978.1"/>
    </source>
</evidence>
<dbReference type="PROSITE" id="PS50113">
    <property type="entry name" value="PAC"/>
    <property type="match status" value="2"/>
</dbReference>
<evidence type="ECO:0000259" key="2">
    <source>
        <dbReference type="PROSITE" id="PS50113"/>
    </source>
</evidence>
<dbReference type="InterPro" id="IPR035965">
    <property type="entry name" value="PAS-like_dom_sf"/>
</dbReference>
<protein>
    <submittedName>
        <fullName evidence="5">GGDEF domain-containing protein</fullName>
    </submittedName>
</protein>
<dbReference type="InterPro" id="IPR013655">
    <property type="entry name" value="PAS_fold_3"/>
</dbReference>
<dbReference type="Gene3D" id="3.20.20.450">
    <property type="entry name" value="EAL domain"/>
    <property type="match status" value="1"/>
</dbReference>
<dbReference type="InterPro" id="IPR000700">
    <property type="entry name" value="PAS-assoc_C"/>
</dbReference>
<evidence type="ECO:0000259" key="4">
    <source>
        <dbReference type="PROSITE" id="PS50887"/>
    </source>
</evidence>
<feature type="domain" description="PAC" evidence="2">
    <location>
        <begin position="465"/>
        <end position="517"/>
    </location>
</feature>
<dbReference type="InterPro" id="IPR029787">
    <property type="entry name" value="Nucleotide_cyclase"/>
</dbReference>
<dbReference type="SUPFAM" id="SSF55785">
    <property type="entry name" value="PYP-like sensor domain (PAS domain)"/>
    <property type="match status" value="4"/>
</dbReference>
<dbReference type="Pfam" id="PF08447">
    <property type="entry name" value="PAS_3"/>
    <property type="match status" value="1"/>
</dbReference>
<dbReference type="InterPro" id="IPR035919">
    <property type="entry name" value="EAL_sf"/>
</dbReference>
<dbReference type="InterPro" id="IPR001610">
    <property type="entry name" value="PAC"/>
</dbReference>
<dbReference type="GO" id="GO:0006355">
    <property type="term" value="P:regulation of DNA-templated transcription"/>
    <property type="evidence" value="ECO:0007669"/>
    <property type="project" value="InterPro"/>
</dbReference>
<dbReference type="InterPro" id="IPR052155">
    <property type="entry name" value="Biofilm_reg_signaling"/>
</dbReference>
<dbReference type="PANTHER" id="PTHR44757">
    <property type="entry name" value="DIGUANYLATE CYCLASE DGCP"/>
    <property type="match status" value="1"/>
</dbReference>
<name>A0A2J6XDK1_9CHLR</name>
<organism evidence="5 6">
    <name type="scientific">Chloroflexus aggregans</name>
    <dbReference type="NCBI Taxonomy" id="152260"/>
    <lineage>
        <taxon>Bacteria</taxon>
        <taxon>Bacillati</taxon>
        <taxon>Chloroflexota</taxon>
        <taxon>Chloroflexia</taxon>
        <taxon>Chloroflexales</taxon>
        <taxon>Chloroflexineae</taxon>
        <taxon>Chloroflexaceae</taxon>
        <taxon>Chloroflexus</taxon>
    </lineage>
</organism>
<dbReference type="Gene3D" id="3.30.70.270">
    <property type="match status" value="1"/>
</dbReference>
<evidence type="ECO:0000259" key="1">
    <source>
        <dbReference type="PROSITE" id="PS50112"/>
    </source>
</evidence>
<feature type="domain" description="PAS" evidence="1">
    <location>
        <begin position="18"/>
        <end position="88"/>
    </location>
</feature>
<dbReference type="SMART" id="SM00052">
    <property type="entry name" value="EAL"/>
    <property type="match status" value="1"/>
</dbReference>
<dbReference type="InterPro" id="IPR013767">
    <property type="entry name" value="PAS_fold"/>
</dbReference>
<feature type="domain" description="EAL" evidence="3">
    <location>
        <begin position="835"/>
        <end position="1093"/>
    </location>
</feature>
<dbReference type="InterPro" id="IPR043128">
    <property type="entry name" value="Rev_trsase/Diguanyl_cyclase"/>
</dbReference>
<dbReference type="Gene3D" id="3.30.450.20">
    <property type="entry name" value="PAS domain"/>
    <property type="match status" value="4"/>
</dbReference>
<dbReference type="FunFam" id="3.20.20.450:FF:000001">
    <property type="entry name" value="Cyclic di-GMP phosphodiesterase yahA"/>
    <property type="match status" value="1"/>
</dbReference>
<dbReference type="SMART" id="SM00091">
    <property type="entry name" value="PAS"/>
    <property type="match status" value="4"/>
</dbReference>
<evidence type="ECO:0000313" key="6">
    <source>
        <dbReference type="Proteomes" id="UP000243376"/>
    </source>
</evidence>
<reference evidence="5 6" key="1">
    <citation type="submission" date="2018-01" db="EMBL/GenBank/DDBJ databases">
        <title>Metagenomic assembled genomes from two thermal pools in the Uzon Caldera, Kamchatka, Russia.</title>
        <authorList>
            <person name="Wilkins L."/>
            <person name="Ettinger C."/>
        </authorList>
    </citation>
    <scope>NUCLEOTIDE SEQUENCE [LARGE SCALE GENOMIC DNA]</scope>
    <source>
        <strain evidence="5">ZAV-02</strain>
    </source>
</reference>
<dbReference type="PROSITE" id="PS50887">
    <property type="entry name" value="GGDEF"/>
    <property type="match status" value="1"/>
</dbReference>
<dbReference type="Pfam" id="PF00989">
    <property type="entry name" value="PAS"/>
    <property type="match status" value="1"/>
</dbReference>
<feature type="domain" description="PAS" evidence="1">
    <location>
        <begin position="265"/>
        <end position="308"/>
    </location>
</feature>
<evidence type="ECO:0000259" key="3">
    <source>
        <dbReference type="PROSITE" id="PS50883"/>
    </source>
</evidence>
<feature type="domain" description="PAC" evidence="2">
    <location>
        <begin position="335"/>
        <end position="389"/>
    </location>
</feature>
<dbReference type="CDD" id="cd01948">
    <property type="entry name" value="EAL"/>
    <property type="match status" value="1"/>
</dbReference>
<dbReference type="CDD" id="cd01949">
    <property type="entry name" value="GGDEF"/>
    <property type="match status" value="1"/>
</dbReference>
<dbReference type="PANTHER" id="PTHR44757:SF2">
    <property type="entry name" value="BIOFILM ARCHITECTURE MAINTENANCE PROTEIN MBAA"/>
    <property type="match status" value="1"/>
</dbReference>
<dbReference type="InterPro" id="IPR001633">
    <property type="entry name" value="EAL_dom"/>
</dbReference>
<dbReference type="InterPro" id="IPR000014">
    <property type="entry name" value="PAS"/>
</dbReference>
<dbReference type="SMART" id="SM00267">
    <property type="entry name" value="GGDEF"/>
    <property type="match status" value="1"/>
</dbReference>
<dbReference type="CDD" id="cd00130">
    <property type="entry name" value="PAS"/>
    <property type="match status" value="4"/>
</dbReference>
<feature type="domain" description="GGDEF" evidence="4">
    <location>
        <begin position="693"/>
        <end position="826"/>
    </location>
</feature>